<dbReference type="PANTHER" id="PTHR46268:SF6">
    <property type="entry name" value="UNIVERSAL STRESS PROTEIN UP12"/>
    <property type="match status" value="1"/>
</dbReference>
<dbReference type="PANTHER" id="PTHR46268">
    <property type="entry name" value="STRESS RESPONSE PROTEIN NHAX"/>
    <property type="match status" value="1"/>
</dbReference>
<gene>
    <name evidence="7" type="ORF">CD117_10315</name>
    <name evidence="3" type="ORF">CEP64_04740</name>
    <name evidence="6" type="ORF">JRU67_06105</name>
    <name evidence="4" type="ORF">NQ032_06530</name>
    <name evidence="5" type="ORF">OWO77_12035</name>
</gene>
<dbReference type="Proteomes" id="UP001176210">
    <property type="component" value="Unassembled WGS sequence"/>
</dbReference>
<dbReference type="SUPFAM" id="SSF52402">
    <property type="entry name" value="Adenine nucleotide alpha hydrolases-like"/>
    <property type="match status" value="1"/>
</dbReference>
<dbReference type="Pfam" id="PF00582">
    <property type="entry name" value="Usp"/>
    <property type="match status" value="1"/>
</dbReference>
<reference evidence="5" key="7">
    <citation type="journal article" date="2023" name="Vet. Microbiol.">
        <title>Emergence of livestock-associated Mammaliicoccus sciuri ST71 co-harbouring mecA and mecC genes in Brazil.</title>
        <authorList>
            <person name="de Moura G.S."/>
            <person name="de Carvalho E."/>
            <person name="Ramos Sanchez E.M."/>
            <person name="Sellera F.P."/>
            <person name="Marques M.F.S."/>
            <person name="Heinemann M.B."/>
            <person name="De Vliegher S."/>
            <person name="Souza F.N."/>
            <person name="Mota R.A."/>
        </authorList>
    </citation>
    <scope>NUCLEOTIDE SEQUENCE</scope>
    <source>
        <strain evidence="5">BR656</strain>
    </source>
</reference>
<protein>
    <submittedName>
        <fullName evidence="7">Universal stress protein</fullName>
    </submittedName>
</protein>
<dbReference type="EMBL" id="CP022046">
    <property type="protein sequence ID" value="ASE33901.1"/>
    <property type="molecule type" value="Genomic_DNA"/>
</dbReference>
<comment type="similarity">
    <text evidence="1">Belongs to the universal stress protein A family.</text>
</comment>
<evidence type="ECO:0000313" key="10">
    <source>
        <dbReference type="Proteomes" id="UP001176210"/>
    </source>
</evidence>
<dbReference type="AlphaFoldDB" id="A0A657XR65"/>
<dbReference type="Proteomes" id="UP000274792">
    <property type="component" value="Unassembled WGS sequence"/>
</dbReference>
<accession>A0A6M2AKR3</accession>
<sequence length="168" mass="18422">MLSYKNILIAVDGSTESEWAYNKAVAVAKRNDAKLTIVNVVDSRSYASVEAYDTQIVNKATSFAESLLSGYKEFAENNGVHNVATKLEFGSPKTVIPKKLAVEFDVDLIMCGTSGLNAVERFIVGSVSESIVRNSPCDVLVVRTETMPEDFEPVVATKELFEEHHEGK</sequence>
<evidence type="ECO:0000313" key="6">
    <source>
        <dbReference type="EMBL" id="QRN92345.1"/>
    </source>
</evidence>
<dbReference type="InterPro" id="IPR014729">
    <property type="entry name" value="Rossmann-like_a/b/a_fold"/>
</dbReference>
<organism evidence="7 9">
    <name type="scientific">Mammaliicoccus sciuri</name>
    <name type="common">Staphylococcus sciuri</name>
    <dbReference type="NCBI Taxonomy" id="1296"/>
    <lineage>
        <taxon>Bacteria</taxon>
        <taxon>Bacillati</taxon>
        <taxon>Bacillota</taxon>
        <taxon>Bacilli</taxon>
        <taxon>Bacillales</taxon>
        <taxon>Staphylococcaceae</taxon>
        <taxon>Mammaliicoccus</taxon>
    </lineage>
</organism>
<dbReference type="RefSeq" id="WP_025904325.1">
    <property type="nucleotide sequence ID" value="NZ_CP022046.2"/>
</dbReference>
<accession>A0A657XR65</accession>
<reference evidence="7 9" key="3">
    <citation type="submission" date="2018-10" db="EMBL/GenBank/DDBJ databases">
        <title>A collection Staphylococci species genome sequencing.</title>
        <authorList>
            <person name="Cole K."/>
        </authorList>
    </citation>
    <scope>NUCLEOTIDE SEQUENCE [LARGE SCALE GENOMIC DNA]</scope>
    <source>
        <strain evidence="7">CCUG 37923</strain>
        <strain evidence="9">NCTC 12218</strain>
    </source>
</reference>
<proteinExistence type="inferred from homology"/>
<dbReference type="Gene3D" id="3.40.50.620">
    <property type="entry name" value="HUPs"/>
    <property type="match status" value="1"/>
</dbReference>
<evidence type="ECO:0000313" key="4">
    <source>
        <dbReference type="EMBL" id="MCQ9303282.1"/>
    </source>
</evidence>
<dbReference type="PIRSF" id="PIRSF006276">
    <property type="entry name" value="UspA"/>
    <property type="match status" value="1"/>
</dbReference>
<evidence type="ECO:0000313" key="8">
    <source>
        <dbReference type="Proteomes" id="UP000197058"/>
    </source>
</evidence>
<name>A0A657XR65_MAMSC</name>
<dbReference type="EMBL" id="JANILD010000002">
    <property type="protein sequence ID" value="MCQ9303282.1"/>
    <property type="molecule type" value="Genomic_DNA"/>
</dbReference>
<dbReference type="Proteomes" id="UP000197058">
    <property type="component" value="Chromosome"/>
</dbReference>
<feature type="domain" description="UspA" evidence="2">
    <location>
        <begin position="4"/>
        <end position="143"/>
    </location>
</feature>
<dbReference type="EMBL" id="CP069389">
    <property type="protein sequence ID" value="QRN92345.1"/>
    <property type="molecule type" value="Genomic_DNA"/>
</dbReference>
<dbReference type="PRINTS" id="PR01438">
    <property type="entry name" value="UNVRSLSTRESS"/>
</dbReference>
<keyword evidence="10" id="KW-1185">Reference proteome</keyword>
<evidence type="ECO:0000259" key="2">
    <source>
        <dbReference type="Pfam" id="PF00582"/>
    </source>
</evidence>
<dbReference type="InterPro" id="IPR006016">
    <property type="entry name" value="UspA"/>
</dbReference>
<dbReference type="KEGG" id="sscu:CEP64_04740"/>
<reference evidence="6" key="4">
    <citation type="submission" date="2021-02" db="EMBL/GenBank/DDBJ databases">
        <title>cfr and optrA-positive Staphylococcus spp.</title>
        <authorList>
            <person name="Chen L."/>
        </authorList>
    </citation>
    <scope>NUCLEOTIDE SEQUENCE</scope>
    <source>
        <strain evidence="6">GDQ20D70P</strain>
    </source>
</reference>
<reference evidence="8" key="1">
    <citation type="submission" date="2017-06" db="EMBL/GenBank/DDBJ databases">
        <title>FDA dAtabase for Regulatory Grade micrObial Sequences (FDA-ARGOS): Supporting development and validation of Infectious Disease Dx tests.</title>
        <authorList>
            <person name="Goldberg B."/>
            <person name="Campos J."/>
            <person name="Tallon L."/>
            <person name="Sadzewicz L."/>
            <person name="Sengamalay N."/>
            <person name="Ott S."/>
            <person name="Godinez A."/>
            <person name="Nagaraj S."/>
            <person name="Vavikolanu K."/>
            <person name="Nadendla S."/>
            <person name="George J."/>
            <person name="Geyer C."/>
            <person name="Sichtig H."/>
        </authorList>
    </citation>
    <scope>NUCLEOTIDE SEQUENCE [LARGE SCALE GENOMIC DNA]</scope>
    <source>
        <strain evidence="8">FDAARGOS_285</strain>
    </source>
</reference>
<dbReference type="CDD" id="cd00293">
    <property type="entry name" value="USP-like"/>
    <property type="match status" value="1"/>
</dbReference>
<evidence type="ECO:0000313" key="7">
    <source>
        <dbReference type="EMBL" id="RTX72093.1"/>
    </source>
</evidence>
<evidence type="ECO:0000256" key="1">
    <source>
        <dbReference type="ARBA" id="ARBA00008791"/>
    </source>
</evidence>
<evidence type="ECO:0000313" key="5">
    <source>
        <dbReference type="EMBL" id="MDL0117690.1"/>
    </source>
</evidence>
<dbReference type="EMBL" id="JAPNQM010000007">
    <property type="protein sequence ID" value="MDL0117690.1"/>
    <property type="molecule type" value="Genomic_DNA"/>
</dbReference>
<reference evidence="3" key="2">
    <citation type="submission" date="2017-12" db="EMBL/GenBank/DDBJ databases">
        <title>FDA dAtabase for Regulatory Grade micrObial Sequences (FDA-ARGOS): Supporting development and validation of Infectious Disease Dx tests.</title>
        <authorList>
            <person name="Campos J."/>
            <person name="Goldberg B."/>
            <person name="Tallon L."/>
            <person name="Sadzewicz L."/>
            <person name="Sengamalay N."/>
            <person name="Ott S."/>
            <person name="Godinez A."/>
            <person name="Nagaraj S."/>
            <person name="Vavikolanu K."/>
            <person name="Vyas G."/>
            <person name="Nadendla S."/>
            <person name="Aluvathingal J."/>
            <person name="Geyer C."/>
            <person name="Nandy P."/>
            <person name="Hobson J."/>
            <person name="Sichtig H."/>
        </authorList>
    </citation>
    <scope>NUCLEOTIDE SEQUENCE</scope>
    <source>
        <strain evidence="3">FDAARGOS_285</strain>
    </source>
</reference>
<dbReference type="Proteomes" id="UP000640299">
    <property type="component" value="Chromosome"/>
</dbReference>
<dbReference type="EMBL" id="RXWV01000056">
    <property type="protein sequence ID" value="RTX72093.1"/>
    <property type="molecule type" value="Genomic_DNA"/>
</dbReference>
<reference evidence="4" key="5">
    <citation type="submission" date="2022-07" db="EMBL/GenBank/DDBJ databases">
        <title>Bacterial species isolated from the porcine tonsil microbiota.</title>
        <authorList>
            <person name="Oliveira I.M.F."/>
        </authorList>
    </citation>
    <scope>NUCLEOTIDE SEQUENCE</scope>
    <source>
        <strain evidence="4">8QC2O2</strain>
    </source>
</reference>
<dbReference type="Proteomes" id="UP001204068">
    <property type="component" value="Unassembled WGS sequence"/>
</dbReference>
<evidence type="ECO:0000313" key="9">
    <source>
        <dbReference type="Proteomes" id="UP000274792"/>
    </source>
</evidence>
<reference evidence="5" key="6">
    <citation type="submission" date="2022-09" db="EMBL/GenBank/DDBJ databases">
        <authorList>
            <person name="De Moura G.S."/>
            <person name="Carvalho E."/>
            <person name="Ramos Sanchez E.M."/>
            <person name="Sellera F.P."/>
            <person name="Marques M.F.S."/>
            <person name="Heinemann M.B."/>
            <person name="De Vliegher S."/>
            <person name="Souza F.N."/>
            <person name="Mota R.A."/>
        </authorList>
    </citation>
    <scope>NUCLEOTIDE SEQUENCE</scope>
    <source>
        <strain evidence="5">BR656</strain>
    </source>
</reference>
<dbReference type="InterPro" id="IPR006015">
    <property type="entry name" value="Universal_stress_UspA"/>
</dbReference>
<evidence type="ECO:0000313" key="3">
    <source>
        <dbReference type="EMBL" id="ASE33901.1"/>
    </source>
</evidence>